<proteinExistence type="predicted"/>
<gene>
    <name evidence="4" type="primary">NEURL2</name>
</gene>
<dbReference type="GO" id="GO:0061630">
    <property type="term" value="F:ubiquitin protein ligase activity"/>
    <property type="evidence" value="ECO:0007669"/>
    <property type="project" value="TreeGrafter"/>
</dbReference>
<reference evidence="4" key="1">
    <citation type="submission" date="2025-08" db="UniProtKB">
        <authorList>
            <consortium name="RefSeq"/>
        </authorList>
    </citation>
    <scope>IDENTIFICATION</scope>
    <source>
        <tissue evidence="4">Sperm</tissue>
    </source>
</reference>
<accession>A0AAJ7SRN7</accession>
<feature type="region of interest" description="Disordered" evidence="1">
    <location>
        <begin position="252"/>
        <end position="326"/>
    </location>
</feature>
<dbReference type="Gene3D" id="2.60.120.920">
    <property type="match status" value="1"/>
</dbReference>
<dbReference type="KEGG" id="pmrn:116939372"/>
<dbReference type="Pfam" id="PF07177">
    <property type="entry name" value="Neuralized"/>
    <property type="match status" value="1"/>
</dbReference>
<dbReference type="InterPro" id="IPR006573">
    <property type="entry name" value="NHR_dom"/>
</dbReference>
<keyword evidence="3" id="KW-1185">Reference proteome</keyword>
<sequence>MATSAITGVSCSGSSSDVDDEDDCEDFAYEKFHVVHGGNMHMDSTRTHATRVRSFGDAVCMSAQPLPPGRVFLVELSQKETGWCGHLRVGLTRLCPGGSDGLGCPVGTEQSGTRQCTHSRHGMHGPALPIPVPPHASPEMEALGGTWVVPISTGLGAQREADALLGESDGEGGDIVKVGNHVIVRDSLVGRSRVGRYSHLLDPLFKTHILSTTARGTRIGVIWRILEGKYGDTERRRHAPAREWPGSRRLCARDPHTHPHLRGGGRVRMHPRRHSPARGVRRSIPANHLPTDDPKVDREQTRNLPSGSARSTPMLLPGMIIFNNHK</sequence>
<dbReference type="PROSITE" id="PS51065">
    <property type="entry name" value="NHR"/>
    <property type="match status" value="1"/>
</dbReference>
<name>A0AAJ7SRN7_PETMA</name>
<dbReference type="CTD" id="140825"/>
<dbReference type="RefSeq" id="XP_032803521.1">
    <property type="nucleotide sequence ID" value="XM_032947630.1"/>
</dbReference>
<dbReference type="InterPro" id="IPR043136">
    <property type="entry name" value="B30.2/SPRY_sf"/>
</dbReference>
<feature type="domain" description="NHR" evidence="2">
    <location>
        <begin position="29"/>
        <end position="212"/>
    </location>
</feature>
<dbReference type="Proteomes" id="UP001318040">
    <property type="component" value="Chromosome 6"/>
</dbReference>
<evidence type="ECO:0000313" key="4">
    <source>
        <dbReference type="RefSeq" id="XP_032803521.1"/>
    </source>
</evidence>
<dbReference type="PANTHER" id="PTHR12429:SF8">
    <property type="entry name" value="NEURALIZED-LIKE PROTEIN 2"/>
    <property type="match status" value="1"/>
</dbReference>
<feature type="compositionally biased region" description="Basic residues" evidence="1">
    <location>
        <begin position="258"/>
        <end position="281"/>
    </location>
</feature>
<feature type="compositionally biased region" description="Basic and acidic residues" evidence="1">
    <location>
        <begin position="290"/>
        <end position="301"/>
    </location>
</feature>
<protein>
    <submittedName>
        <fullName evidence="4">Neuralized-like protein 2 isoform X1</fullName>
    </submittedName>
</protein>
<evidence type="ECO:0000256" key="1">
    <source>
        <dbReference type="SAM" id="MobiDB-lite"/>
    </source>
</evidence>
<dbReference type="PANTHER" id="PTHR12429">
    <property type="entry name" value="NEURALIZED"/>
    <property type="match status" value="1"/>
</dbReference>
<evidence type="ECO:0000259" key="2">
    <source>
        <dbReference type="PROSITE" id="PS51065"/>
    </source>
</evidence>
<dbReference type="SMART" id="SM00588">
    <property type="entry name" value="NEUZ"/>
    <property type="match status" value="1"/>
</dbReference>
<organism evidence="3 4">
    <name type="scientific">Petromyzon marinus</name>
    <name type="common">Sea lamprey</name>
    <dbReference type="NCBI Taxonomy" id="7757"/>
    <lineage>
        <taxon>Eukaryota</taxon>
        <taxon>Metazoa</taxon>
        <taxon>Chordata</taxon>
        <taxon>Craniata</taxon>
        <taxon>Vertebrata</taxon>
        <taxon>Cyclostomata</taxon>
        <taxon>Hyperoartia</taxon>
        <taxon>Petromyzontiformes</taxon>
        <taxon>Petromyzontidae</taxon>
        <taxon>Petromyzon</taxon>
    </lineage>
</organism>
<feature type="compositionally biased region" description="Polar residues" evidence="1">
    <location>
        <begin position="302"/>
        <end position="311"/>
    </location>
</feature>
<dbReference type="AlphaFoldDB" id="A0AAJ7SRN7"/>
<evidence type="ECO:0000313" key="3">
    <source>
        <dbReference type="Proteomes" id="UP001318040"/>
    </source>
</evidence>
<dbReference type="InterPro" id="IPR037962">
    <property type="entry name" value="Neuralized"/>
</dbReference>